<evidence type="ECO:0000259" key="7">
    <source>
        <dbReference type="Pfam" id="PF02836"/>
    </source>
</evidence>
<evidence type="ECO:0000256" key="2">
    <source>
        <dbReference type="ARBA" id="ARBA00007401"/>
    </source>
</evidence>
<dbReference type="InterPro" id="IPR023232">
    <property type="entry name" value="Glyco_hydro_2_AS"/>
</dbReference>
<evidence type="ECO:0000313" key="9">
    <source>
        <dbReference type="EMBL" id="SVA83113.1"/>
    </source>
</evidence>
<feature type="domain" description="Glycoside hydrolase family 2 immunoglobulin-like beta-sandwich" evidence="6">
    <location>
        <begin position="244"/>
        <end position="353"/>
    </location>
</feature>
<dbReference type="PROSITE" id="PS00608">
    <property type="entry name" value="GLYCOSYL_HYDROL_F2_2"/>
    <property type="match status" value="1"/>
</dbReference>
<dbReference type="InterPro" id="IPR008979">
    <property type="entry name" value="Galactose-bd-like_sf"/>
</dbReference>
<dbReference type="EC" id="3.2.1.23" evidence="3"/>
<dbReference type="SUPFAM" id="SSF49303">
    <property type="entry name" value="beta-Galactosidase/glucuronidase domain"/>
    <property type="match status" value="1"/>
</dbReference>
<comment type="catalytic activity">
    <reaction evidence="1">
        <text>Hydrolysis of terminal non-reducing beta-D-galactose residues in beta-D-galactosides.</text>
        <dbReference type="EC" id="3.2.1.23"/>
    </reaction>
</comment>
<evidence type="ECO:0000256" key="1">
    <source>
        <dbReference type="ARBA" id="ARBA00001412"/>
    </source>
</evidence>
<dbReference type="GO" id="GO:0009341">
    <property type="term" value="C:beta-galactosidase complex"/>
    <property type="evidence" value="ECO:0007669"/>
    <property type="project" value="TreeGrafter"/>
</dbReference>
<dbReference type="FunFam" id="3.20.20.80:FF:000121">
    <property type="entry name" value="Beta-galactosidase"/>
    <property type="match status" value="1"/>
</dbReference>
<feature type="domain" description="Glycoside hydrolase family 2 catalytic" evidence="7">
    <location>
        <begin position="355"/>
        <end position="638"/>
    </location>
</feature>
<dbReference type="Gene3D" id="2.60.120.260">
    <property type="entry name" value="Galactose-binding domain-like"/>
    <property type="match status" value="1"/>
</dbReference>
<dbReference type="PRINTS" id="PR00132">
    <property type="entry name" value="GLHYDRLASE2"/>
</dbReference>
<reference evidence="9" key="1">
    <citation type="submission" date="2018-05" db="EMBL/GenBank/DDBJ databases">
        <authorList>
            <person name="Lanie J.A."/>
            <person name="Ng W.-L."/>
            <person name="Kazmierczak K.M."/>
            <person name="Andrzejewski T.M."/>
            <person name="Davidsen T.M."/>
            <person name="Wayne K.J."/>
            <person name="Tettelin H."/>
            <person name="Glass J.I."/>
            <person name="Rusch D."/>
            <person name="Podicherti R."/>
            <person name="Tsui H.-C.T."/>
            <person name="Winkler M.E."/>
        </authorList>
    </citation>
    <scope>NUCLEOTIDE SEQUENCE</scope>
</reference>
<dbReference type="PANTHER" id="PTHR46323:SF2">
    <property type="entry name" value="BETA-GALACTOSIDASE"/>
    <property type="match status" value="1"/>
</dbReference>
<proteinExistence type="inferred from homology"/>
<dbReference type="Gene3D" id="2.60.40.10">
    <property type="entry name" value="Immunoglobulins"/>
    <property type="match status" value="1"/>
</dbReference>
<dbReference type="Pfam" id="PF02837">
    <property type="entry name" value="Glyco_hydro_2_N"/>
    <property type="match status" value="1"/>
</dbReference>
<dbReference type="SUPFAM" id="SSF51445">
    <property type="entry name" value="(Trans)glycosidases"/>
    <property type="match status" value="1"/>
</dbReference>
<dbReference type="InterPro" id="IPR006104">
    <property type="entry name" value="Glyco_hydro_2_N"/>
</dbReference>
<evidence type="ECO:0000256" key="4">
    <source>
        <dbReference type="ARBA" id="ARBA00022801"/>
    </source>
</evidence>
<accession>A0A381Z2Q7</accession>
<dbReference type="EMBL" id="UINC01019606">
    <property type="protein sequence ID" value="SVA83113.1"/>
    <property type="molecule type" value="Genomic_DNA"/>
</dbReference>
<name>A0A381Z2Q7_9ZZZZ</name>
<dbReference type="InterPro" id="IPR036156">
    <property type="entry name" value="Beta-gal/glucu_dom_sf"/>
</dbReference>
<dbReference type="PANTHER" id="PTHR46323">
    <property type="entry name" value="BETA-GALACTOSIDASE"/>
    <property type="match status" value="1"/>
</dbReference>
<keyword evidence="5" id="KW-0326">Glycosidase</keyword>
<comment type="similarity">
    <text evidence="2">Belongs to the glycosyl hydrolase 2 family.</text>
</comment>
<dbReference type="GO" id="GO:0004565">
    <property type="term" value="F:beta-galactosidase activity"/>
    <property type="evidence" value="ECO:0007669"/>
    <property type="project" value="UniProtKB-EC"/>
</dbReference>
<feature type="domain" description="Glycosyl hydrolases family 2 sugar binding" evidence="8">
    <location>
        <begin position="71"/>
        <end position="241"/>
    </location>
</feature>
<dbReference type="InterPro" id="IPR006101">
    <property type="entry name" value="Glyco_hydro_2"/>
</dbReference>
<dbReference type="Pfam" id="PF02836">
    <property type="entry name" value="Glyco_hydro_2_C"/>
    <property type="match status" value="1"/>
</dbReference>
<dbReference type="Gene3D" id="3.20.20.80">
    <property type="entry name" value="Glycosidases"/>
    <property type="match status" value="1"/>
</dbReference>
<dbReference type="InterPro" id="IPR006102">
    <property type="entry name" value="Ig-like_GH2"/>
</dbReference>
<protein>
    <recommendedName>
        <fullName evidence="3">beta-galactosidase</fullName>
        <ecNumber evidence="3">3.2.1.23</ecNumber>
    </recommendedName>
</protein>
<feature type="non-terminal residue" evidence="9">
    <location>
        <position position="664"/>
    </location>
</feature>
<dbReference type="InterPro" id="IPR013783">
    <property type="entry name" value="Ig-like_fold"/>
</dbReference>
<evidence type="ECO:0000256" key="5">
    <source>
        <dbReference type="ARBA" id="ARBA00023295"/>
    </source>
</evidence>
<dbReference type="Pfam" id="PF00703">
    <property type="entry name" value="Glyco_hydro_2"/>
    <property type="match status" value="1"/>
</dbReference>
<dbReference type="InterPro" id="IPR017853">
    <property type="entry name" value="GH"/>
</dbReference>
<evidence type="ECO:0000256" key="3">
    <source>
        <dbReference type="ARBA" id="ARBA00012756"/>
    </source>
</evidence>
<evidence type="ECO:0000259" key="8">
    <source>
        <dbReference type="Pfam" id="PF02837"/>
    </source>
</evidence>
<sequence length="664" mass="76881">MNPVLFFKRLCVVMYKINFSVLMIFAANTPTEIEDPAVIEINKMPARATFFNYESKALAKTNDPSQSKYYQSLNGGWKFNWVRDPADRPMDFYQTDYDDSGWNEIHVPANWEINGYGVPIYLNHPYEFSYNPDPPNIPDGYNPVGSYRKEFIIPSTWEDHRLVIHFGAVKSAFFLWMNGQKVGYSQGSKLPAEFDVTEYVKTGRNLVALQVYRWSDGTYLECQDFWRISGIERDVFLAAEPKLRISDFWAKATLDKSFKDGKFQLEININNDSDSDERISVHTELFKPNGSRVYNKTDRITVPTHSHLSHELEKRILNVDEWTAETPNLYTLQITLKKGYDVVASVSDQIGFRSIEVSGGQFLINGQPILIKGVNRHEHDPVTAHVISRELMEKDIRLMKEFNINTVRTSHYPSDPYWYDLCDKYGLYVIGEANIESHGIGYHPDRTLGNKPEWETAHLTRIQRMVERDKNHPSIIMWSMGNEAGDGVNFVAASKWIHERDPSRPVHYERAKDRDHVDVFSPMYPGVKWLKKWSEKEHDRPLIMCEYMHAMGNSLGGMAEYWELIRKEPQLQGGCIWDWVDQGLKKTSYKGETYFAYGGDYGPPDTPSDGNFLINGLVQPDRKPNPHLFEAKKAYQNFLVKPVDLLDFLVEITNEHFFTNSDEF</sequence>
<dbReference type="InterPro" id="IPR023230">
    <property type="entry name" value="Glyco_hydro_2_CS"/>
</dbReference>
<dbReference type="InterPro" id="IPR006103">
    <property type="entry name" value="Glyco_hydro_2_cat"/>
</dbReference>
<dbReference type="GO" id="GO:0005990">
    <property type="term" value="P:lactose catabolic process"/>
    <property type="evidence" value="ECO:0007669"/>
    <property type="project" value="TreeGrafter"/>
</dbReference>
<dbReference type="PROSITE" id="PS00719">
    <property type="entry name" value="GLYCOSYL_HYDROL_F2_1"/>
    <property type="match status" value="1"/>
</dbReference>
<dbReference type="InterPro" id="IPR050347">
    <property type="entry name" value="Bact_Beta-galactosidase"/>
</dbReference>
<keyword evidence="4" id="KW-0378">Hydrolase</keyword>
<evidence type="ECO:0000259" key="6">
    <source>
        <dbReference type="Pfam" id="PF00703"/>
    </source>
</evidence>
<dbReference type="AlphaFoldDB" id="A0A381Z2Q7"/>
<gene>
    <name evidence="9" type="ORF">METZ01_LOCUS135967</name>
</gene>
<dbReference type="SUPFAM" id="SSF49785">
    <property type="entry name" value="Galactose-binding domain-like"/>
    <property type="match status" value="1"/>
</dbReference>
<organism evidence="9">
    <name type="scientific">marine metagenome</name>
    <dbReference type="NCBI Taxonomy" id="408172"/>
    <lineage>
        <taxon>unclassified sequences</taxon>
        <taxon>metagenomes</taxon>
        <taxon>ecological metagenomes</taxon>
    </lineage>
</organism>